<accession>A0A561ULK7</accession>
<sequence>MISERSFDAVLSDVDGVIRHFDHTELNRLELAAGLPAGETLRTGFAPEVDGPLLLGRITRAEWRASIAERLAERIPEPTARELAEVFTTAPFSADPEVVALLRAVRERVPLVLVTNATVWLDEDLARLGLLDLADAVVNSAEVGAVKPEPAIYRIAAERAGVAPERCLFVDDRAENVAAAAALGMTGLHFRSIADLRAVLG</sequence>
<dbReference type="SUPFAM" id="SSF56784">
    <property type="entry name" value="HAD-like"/>
    <property type="match status" value="1"/>
</dbReference>
<dbReference type="InterPro" id="IPR036412">
    <property type="entry name" value="HAD-like_sf"/>
</dbReference>
<organism evidence="1 2">
    <name type="scientific">Kitasatospora viridis</name>
    <dbReference type="NCBI Taxonomy" id="281105"/>
    <lineage>
        <taxon>Bacteria</taxon>
        <taxon>Bacillati</taxon>
        <taxon>Actinomycetota</taxon>
        <taxon>Actinomycetes</taxon>
        <taxon>Kitasatosporales</taxon>
        <taxon>Streptomycetaceae</taxon>
        <taxon>Kitasatospora</taxon>
    </lineage>
</organism>
<dbReference type="PANTHER" id="PTHR43611">
    <property type="entry name" value="ALPHA-D-GLUCOSE 1-PHOSPHATE PHOSPHATASE"/>
    <property type="match status" value="1"/>
</dbReference>
<reference evidence="1 2" key="1">
    <citation type="submission" date="2019-06" db="EMBL/GenBank/DDBJ databases">
        <title>Sequencing the genomes of 1000 actinobacteria strains.</title>
        <authorList>
            <person name="Klenk H.-P."/>
        </authorList>
    </citation>
    <scope>NUCLEOTIDE SEQUENCE [LARGE SCALE GENOMIC DNA]</scope>
    <source>
        <strain evidence="1 2">DSM 44826</strain>
    </source>
</reference>
<dbReference type="Proteomes" id="UP000317940">
    <property type="component" value="Unassembled WGS sequence"/>
</dbReference>
<dbReference type="Pfam" id="PF00702">
    <property type="entry name" value="Hydrolase"/>
    <property type="match status" value="1"/>
</dbReference>
<dbReference type="EMBL" id="VIWT01000001">
    <property type="protein sequence ID" value="TWG00268.1"/>
    <property type="molecule type" value="Genomic_DNA"/>
</dbReference>
<gene>
    <name evidence="1" type="ORF">FHX73_114142</name>
</gene>
<dbReference type="NCBIfam" id="TIGR01509">
    <property type="entry name" value="HAD-SF-IA-v3"/>
    <property type="match status" value="1"/>
</dbReference>
<dbReference type="PANTHER" id="PTHR43611:SF3">
    <property type="entry name" value="FLAVIN MONONUCLEOTIDE HYDROLASE 1, CHLOROPLATIC"/>
    <property type="match status" value="1"/>
</dbReference>
<dbReference type="InterPro" id="IPR006439">
    <property type="entry name" value="HAD-SF_hydro_IA"/>
</dbReference>
<comment type="caution">
    <text evidence="1">The sequence shown here is derived from an EMBL/GenBank/DDBJ whole genome shotgun (WGS) entry which is preliminary data.</text>
</comment>
<dbReference type="CDD" id="cd02603">
    <property type="entry name" value="HAD_sEH-N_like"/>
    <property type="match status" value="1"/>
</dbReference>
<keyword evidence="1" id="KW-0378">Hydrolase</keyword>
<dbReference type="SFLD" id="SFLDS00003">
    <property type="entry name" value="Haloacid_Dehalogenase"/>
    <property type="match status" value="1"/>
</dbReference>
<evidence type="ECO:0000313" key="2">
    <source>
        <dbReference type="Proteomes" id="UP000317940"/>
    </source>
</evidence>
<dbReference type="RefSeq" id="WP_145906393.1">
    <property type="nucleotide sequence ID" value="NZ_BAAAMZ010000016.1"/>
</dbReference>
<dbReference type="OrthoDB" id="9797415at2"/>
<dbReference type="SFLD" id="SFLDG01129">
    <property type="entry name" value="C1.5:_HAD__Beta-PGM__Phosphata"/>
    <property type="match status" value="1"/>
</dbReference>
<dbReference type="AlphaFoldDB" id="A0A561ULK7"/>
<name>A0A561ULK7_9ACTN</name>
<protein>
    <submittedName>
        <fullName evidence="1">Putative hydrolase of the HAD superfamily</fullName>
    </submittedName>
</protein>
<dbReference type="GO" id="GO:0016787">
    <property type="term" value="F:hydrolase activity"/>
    <property type="evidence" value="ECO:0007669"/>
    <property type="project" value="UniProtKB-KW"/>
</dbReference>
<dbReference type="InterPro" id="IPR023214">
    <property type="entry name" value="HAD_sf"/>
</dbReference>
<evidence type="ECO:0000313" key="1">
    <source>
        <dbReference type="EMBL" id="TWG00268.1"/>
    </source>
</evidence>
<proteinExistence type="predicted"/>
<dbReference type="NCBIfam" id="TIGR01549">
    <property type="entry name" value="HAD-SF-IA-v1"/>
    <property type="match status" value="1"/>
</dbReference>
<keyword evidence="2" id="KW-1185">Reference proteome</keyword>
<dbReference type="Gene3D" id="3.40.50.1000">
    <property type="entry name" value="HAD superfamily/HAD-like"/>
    <property type="match status" value="1"/>
</dbReference>